<dbReference type="InterPro" id="IPR059153">
    <property type="entry name" value="NSD_PHD-1st"/>
</dbReference>
<dbReference type="SMART" id="SM00249">
    <property type="entry name" value="PHD"/>
    <property type="match status" value="2"/>
</dbReference>
<keyword evidence="2" id="KW-0479">Metal-binding</keyword>
<evidence type="ECO:0000256" key="3">
    <source>
        <dbReference type="ARBA" id="ARBA00022771"/>
    </source>
</evidence>
<dbReference type="Proteomes" id="UP000323000">
    <property type="component" value="Chromosome 7"/>
</dbReference>
<dbReference type="InterPro" id="IPR019786">
    <property type="entry name" value="Zinc_finger_PHD-type_CS"/>
</dbReference>
<dbReference type="GO" id="GO:0003682">
    <property type="term" value="F:chromatin binding"/>
    <property type="evidence" value="ECO:0007669"/>
    <property type="project" value="TreeGrafter"/>
</dbReference>
<evidence type="ECO:0000256" key="5">
    <source>
        <dbReference type="ARBA" id="ARBA00023242"/>
    </source>
</evidence>
<name>A0A5C7HNJ6_9ROSI</name>
<dbReference type="Pfam" id="PF16135">
    <property type="entry name" value="TDBD"/>
    <property type="match status" value="2"/>
</dbReference>
<dbReference type="InterPro" id="IPR013083">
    <property type="entry name" value="Znf_RING/FYVE/PHD"/>
</dbReference>
<keyword evidence="5" id="KW-0539">Nucleus</keyword>
<organism evidence="9 10">
    <name type="scientific">Acer yangbiense</name>
    <dbReference type="NCBI Taxonomy" id="1000413"/>
    <lineage>
        <taxon>Eukaryota</taxon>
        <taxon>Viridiplantae</taxon>
        <taxon>Streptophyta</taxon>
        <taxon>Embryophyta</taxon>
        <taxon>Tracheophyta</taxon>
        <taxon>Spermatophyta</taxon>
        <taxon>Magnoliopsida</taxon>
        <taxon>eudicotyledons</taxon>
        <taxon>Gunneridae</taxon>
        <taxon>Pentapetalae</taxon>
        <taxon>rosids</taxon>
        <taxon>malvids</taxon>
        <taxon>Sapindales</taxon>
        <taxon>Sapindaceae</taxon>
        <taxon>Hippocastanoideae</taxon>
        <taxon>Acereae</taxon>
        <taxon>Acer</taxon>
    </lineage>
</organism>
<dbReference type="PROSITE" id="PS50016">
    <property type="entry name" value="ZF_PHD_2"/>
    <property type="match status" value="1"/>
</dbReference>
<dbReference type="OrthoDB" id="1903104at2759"/>
<dbReference type="InterPro" id="IPR001965">
    <property type="entry name" value="Znf_PHD"/>
</dbReference>
<dbReference type="GO" id="GO:0008270">
    <property type="term" value="F:zinc ion binding"/>
    <property type="evidence" value="ECO:0007669"/>
    <property type="project" value="UniProtKB-KW"/>
</dbReference>
<evidence type="ECO:0000256" key="4">
    <source>
        <dbReference type="ARBA" id="ARBA00022833"/>
    </source>
</evidence>
<dbReference type="GO" id="GO:0000977">
    <property type="term" value="F:RNA polymerase II transcription regulatory region sequence-specific DNA binding"/>
    <property type="evidence" value="ECO:0007669"/>
    <property type="project" value="TreeGrafter"/>
</dbReference>
<evidence type="ECO:0000313" key="9">
    <source>
        <dbReference type="EMBL" id="TXG58399.1"/>
    </source>
</evidence>
<dbReference type="AlphaFoldDB" id="A0A5C7HNJ6"/>
<evidence type="ECO:0000256" key="1">
    <source>
        <dbReference type="ARBA" id="ARBA00004123"/>
    </source>
</evidence>
<feature type="domain" description="PHD-type" evidence="8">
    <location>
        <begin position="638"/>
        <end position="683"/>
    </location>
</feature>
<dbReference type="PROSITE" id="PS01359">
    <property type="entry name" value="ZF_PHD_1"/>
    <property type="match status" value="1"/>
</dbReference>
<comment type="caution">
    <text evidence="9">The sequence shown here is derived from an EMBL/GenBank/DDBJ whole genome shotgun (WGS) entry which is preliminary data.</text>
</comment>
<dbReference type="FunFam" id="3.30.40.10:FF:000494">
    <property type="entry name" value="Acyl-CoA N-acyltransferase with RING/FYVE/PHD-type zinc finger domain"/>
    <property type="match status" value="1"/>
</dbReference>
<comment type="subcellular location">
    <subcellularLocation>
        <location evidence="1">Nucleus</location>
    </subcellularLocation>
</comment>
<keyword evidence="4" id="KW-0862">Zinc</keyword>
<evidence type="ECO:0000256" key="6">
    <source>
        <dbReference type="PROSITE-ProRule" id="PRU00146"/>
    </source>
</evidence>
<evidence type="ECO:0000256" key="7">
    <source>
        <dbReference type="SAM" id="MobiDB-lite"/>
    </source>
</evidence>
<feature type="compositionally biased region" description="Basic residues" evidence="7">
    <location>
        <begin position="505"/>
        <end position="515"/>
    </location>
</feature>
<dbReference type="PANTHER" id="PTHR47025:SF28">
    <property type="entry name" value="ACYL-COA N-ACYLTRANSFERASE WITH RING_FYVE_PHD-TYPE ZINC FINGER DOMAIN-CONTAINING PROTEIN"/>
    <property type="match status" value="1"/>
</dbReference>
<keyword evidence="3 6" id="KW-0863">Zinc-finger</keyword>
<proteinExistence type="predicted"/>
<evidence type="ECO:0000313" key="10">
    <source>
        <dbReference type="Proteomes" id="UP000323000"/>
    </source>
</evidence>
<dbReference type="InterPro" id="IPR016181">
    <property type="entry name" value="Acyl_CoA_acyltransferase"/>
</dbReference>
<dbReference type="InterPro" id="IPR056511">
    <property type="entry name" value="IDM1_C"/>
</dbReference>
<dbReference type="GO" id="GO:0042393">
    <property type="term" value="F:histone binding"/>
    <property type="evidence" value="ECO:0007669"/>
    <property type="project" value="TreeGrafter"/>
</dbReference>
<dbReference type="Pfam" id="PF23209">
    <property type="entry name" value="IDM1_C"/>
    <property type="match status" value="1"/>
</dbReference>
<sequence>MKRDLDFASGVKAELPSSLDGASTQSLTRVETQASDCVEGFCENLSSKRFRGNKVNGFIVYTRLRKYRSRDLGELSGNNVHNKVINGFHQLKPDQDQNNHEVKNVISDNRVVKTVIDEISVVENVKQEGSLVVNTSNEESRSIENAFLEIPVVDTGNNNESNCISELPVCKEERICDLLSPAKGGGSRRNNLKKKALKWLKQSTLEPKLEPVEVLVTQLEGFQNDEMSLIQVEAIAEGSALASPKRNLEMKMSKKIVLNKKPMTVTELFETGLLDGISVVYMGGIKASGLRGIIRDGGILCSCSLCNGCRVIPPSKFEIHACKQYRRASQYICFENGKSLLEVLRACRSVPLPMLEATLQNALSSLPEEKSFTCVRCKGTYPIRYVGKIGPGPLCNSCVKSKKSQGILTCETGIGARSPEPDMVSMSSNSASVCITPQYKRQRKITRKFSEPEMISKSSRKSASMCNLLQNKSPLEITRKSSRSGLIKSLSRSAPVHIPPENKSPWKKRKKSKKTRLLSKPFINPSVPISSPYRSQWKITVKDQRLHKLVFEEGGLPDGTEVGYYARGQKLLEGYKNGPGIICHCCNCEVSPSQFEAHAGWASRKKPYANIYTSNGVSLHELAISLSKGRMYSAKDNDDLCTICADGGNLLLCDGCPRAFHKECASLPSVPRGDWYCKYCLNMFEREKFVAHNSNAVAAGRVSGIDPIEQITSRCIRIVKNIEAELSGCVLCRGCDFSRSGFGPRTILLCDQCEKEFHVGCLKKHKMADLRELPKGKWFCCMDCSRIHSVLQKLLVHEAELLPDSQLDAIRKKYIDKGLETVSDIDVRWRLLSGKTVTPETRFLLSQAVAIFHDCFDPIVDAISGRDLIPSMVYGRNLRGQEFGGMYCAILTVNSIVVSAGILRVFGQEIAELPLVATSKINHGKGYFQLLLSRVEKLLASLHVKSVVLPAAEEAESIWTDKFGFKKINPDQLSIYRKTCSQMVTFKGTSMLQKEVPVCRNVNSSPESTECISGVEVE</sequence>
<gene>
    <name evidence="9" type="ORF">EZV62_016228</name>
</gene>
<dbReference type="InterPro" id="IPR019787">
    <property type="entry name" value="Znf_PHD-finger"/>
</dbReference>
<dbReference type="InterPro" id="IPR011011">
    <property type="entry name" value="Znf_FYVE_PHD"/>
</dbReference>
<dbReference type="GO" id="GO:0005634">
    <property type="term" value="C:nucleus"/>
    <property type="evidence" value="ECO:0007669"/>
    <property type="project" value="UniProtKB-SubCell"/>
</dbReference>
<dbReference type="Gene3D" id="3.30.40.10">
    <property type="entry name" value="Zinc/RING finger domain, C3HC4 (zinc finger)"/>
    <property type="match status" value="2"/>
</dbReference>
<feature type="region of interest" description="Disordered" evidence="7">
    <location>
        <begin position="480"/>
        <end position="515"/>
    </location>
</feature>
<dbReference type="SUPFAM" id="SSF55729">
    <property type="entry name" value="Acyl-CoA N-acyltransferases (Nat)"/>
    <property type="match status" value="1"/>
</dbReference>
<keyword evidence="10" id="KW-1185">Reference proteome</keyword>
<dbReference type="GO" id="GO:0045944">
    <property type="term" value="P:positive regulation of transcription by RNA polymerase II"/>
    <property type="evidence" value="ECO:0007669"/>
    <property type="project" value="TreeGrafter"/>
</dbReference>
<protein>
    <recommendedName>
        <fullName evidence="8">PHD-type domain-containing protein</fullName>
    </recommendedName>
</protein>
<dbReference type="PANTHER" id="PTHR47025">
    <property type="entry name" value="AUTOIMMUNE REGULATOR"/>
    <property type="match status" value="1"/>
</dbReference>
<dbReference type="InterPro" id="IPR032308">
    <property type="entry name" value="TDBD"/>
</dbReference>
<evidence type="ECO:0000256" key="2">
    <source>
        <dbReference type="ARBA" id="ARBA00022723"/>
    </source>
</evidence>
<dbReference type="EMBL" id="VAHF01000007">
    <property type="protein sequence ID" value="TXG58399.1"/>
    <property type="molecule type" value="Genomic_DNA"/>
</dbReference>
<dbReference type="Pfam" id="PF23011">
    <property type="entry name" value="PHD-1st_NSD"/>
    <property type="match status" value="1"/>
</dbReference>
<dbReference type="SUPFAM" id="SSF57903">
    <property type="entry name" value="FYVE/PHD zinc finger"/>
    <property type="match status" value="2"/>
</dbReference>
<reference evidence="10" key="1">
    <citation type="journal article" date="2019" name="Gigascience">
        <title>De novo genome assembly of the endangered Acer yangbiense, a plant species with extremely small populations endemic to Yunnan Province, China.</title>
        <authorList>
            <person name="Yang J."/>
            <person name="Wariss H.M."/>
            <person name="Tao L."/>
            <person name="Zhang R."/>
            <person name="Yun Q."/>
            <person name="Hollingsworth P."/>
            <person name="Dao Z."/>
            <person name="Luo G."/>
            <person name="Guo H."/>
            <person name="Ma Y."/>
            <person name="Sun W."/>
        </authorList>
    </citation>
    <scope>NUCLEOTIDE SEQUENCE [LARGE SCALE GENOMIC DNA]</scope>
    <source>
        <strain evidence="10">cv. Malutang</strain>
    </source>
</reference>
<dbReference type="CDD" id="cd15539">
    <property type="entry name" value="PHD1_AIRE"/>
    <property type="match status" value="1"/>
</dbReference>
<evidence type="ECO:0000259" key="8">
    <source>
        <dbReference type="PROSITE" id="PS50016"/>
    </source>
</evidence>
<accession>A0A5C7HNJ6</accession>